<keyword evidence="5" id="KW-0375">Hydrogen ion transport</keyword>
<evidence type="ECO:0000256" key="2">
    <source>
        <dbReference type="ARBA" id="ARBA00007046"/>
    </source>
</evidence>
<proteinExistence type="inferred from homology"/>
<dbReference type="OrthoDB" id="1262810at2759"/>
<dbReference type="PANTHER" id="PTHR11910">
    <property type="entry name" value="ATP SYNTHASE DELTA CHAIN"/>
    <property type="match status" value="1"/>
</dbReference>
<evidence type="ECO:0000313" key="9">
    <source>
        <dbReference type="EMBL" id="ODN95213.1"/>
    </source>
</evidence>
<keyword evidence="7" id="KW-0472">Membrane</keyword>
<evidence type="ECO:0000313" key="10">
    <source>
        <dbReference type="Proteomes" id="UP000094819"/>
    </source>
</evidence>
<dbReference type="GO" id="GO:0016020">
    <property type="term" value="C:membrane"/>
    <property type="evidence" value="ECO:0007669"/>
    <property type="project" value="UniProtKB-SubCell"/>
</dbReference>
<evidence type="ECO:0000256" key="1">
    <source>
        <dbReference type="ARBA" id="ARBA00004370"/>
    </source>
</evidence>
<sequence>MASISRHVLKRGYATAAAAPAVKAPIQLNSLTGTYATSTYLAALKKSSKDLEALAKDVEAFDRSIKEDAKISAFIQNPTLTASERAAALKTILPSSSSPILLNLLSVLSENGRLSAAPKVFADFHSLMAAYRGELEVIVTSAEPLDNKALTRLDKALKTTEIAKGKTLKVVNRVNPSVLGGLLVDFGDKTIDLSAYTRVQRFNNALTQGV</sequence>
<evidence type="ECO:0000256" key="7">
    <source>
        <dbReference type="ARBA" id="ARBA00023136"/>
    </source>
</evidence>
<reference evidence="9 10" key="1">
    <citation type="submission" date="2016-06" db="EMBL/GenBank/DDBJ databases">
        <title>Evolution of pathogenesis and genome organization in the Tremellales.</title>
        <authorList>
            <person name="Cuomo C."/>
            <person name="Litvintseva A."/>
            <person name="Heitman J."/>
            <person name="Chen Y."/>
            <person name="Sun S."/>
            <person name="Springer D."/>
            <person name="Dromer F."/>
            <person name="Young S."/>
            <person name="Zeng Q."/>
            <person name="Chapman S."/>
            <person name="Gujja S."/>
            <person name="Saif S."/>
            <person name="Birren B."/>
        </authorList>
    </citation>
    <scope>NUCLEOTIDE SEQUENCE [LARGE SCALE GENOMIC DNA]</scope>
    <source>
        <strain evidence="9 10">CBS 7118</strain>
    </source>
</reference>
<dbReference type="PRINTS" id="PR00125">
    <property type="entry name" value="ATPASEDELTA"/>
</dbReference>
<evidence type="ECO:0000256" key="8">
    <source>
        <dbReference type="ARBA" id="ARBA00023310"/>
    </source>
</evidence>
<protein>
    <recommendedName>
        <fullName evidence="3">ATP synthase subunit 5, mitochondrial</fullName>
    </recommendedName>
</protein>
<dbReference type="NCBIfam" id="TIGR01145">
    <property type="entry name" value="ATP_synt_delta"/>
    <property type="match status" value="1"/>
</dbReference>
<keyword evidence="6" id="KW-0406">Ion transport</keyword>
<dbReference type="HAMAP" id="MF_01416">
    <property type="entry name" value="ATP_synth_delta_bact"/>
    <property type="match status" value="1"/>
</dbReference>
<name>A0A1E3J2Y4_9TREE</name>
<dbReference type="InterPro" id="IPR026015">
    <property type="entry name" value="ATP_synth_OSCP/delta_N_sf"/>
</dbReference>
<dbReference type="Pfam" id="PF00213">
    <property type="entry name" value="OSCP"/>
    <property type="match status" value="1"/>
</dbReference>
<dbReference type="AlphaFoldDB" id="A0A1E3J2Y4"/>
<evidence type="ECO:0000256" key="3">
    <source>
        <dbReference type="ARBA" id="ARBA00014723"/>
    </source>
</evidence>
<dbReference type="Gene3D" id="1.10.520.20">
    <property type="entry name" value="N-terminal domain of the delta subunit of the F1F0-ATP synthase"/>
    <property type="match status" value="1"/>
</dbReference>
<dbReference type="GeneID" id="30193814"/>
<dbReference type="Proteomes" id="UP000094819">
    <property type="component" value="Unassembled WGS sequence"/>
</dbReference>
<dbReference type="SUPFAM" id="SSF47928">
    <property type="entry name" value="N-terminal domain of the delta subunit of the F1F0-ATP synthase"/>
    <property type="match status" value="1"/>
</dbReference>
<accession>A0A1E3J2Y4</accession>
<dbReference type="RefSeq" id="XP_019031193.1">
    <property type="nucleotide sequence ID" value="XM_019176718.1"/>
</dbReference>
<keyword evidence="4" id="KW-0813">Transport</keyword>
<organism evidence="9 10">
    <name type="scientific">Cryptococcus wingfieldii CBS 7118</name>
    <dbReference type="NCBI Taxonomy" id="1295528"/>
    <lineage>
        <taxon>Eukaryota</taxon>
        <taxon>Fungi</taxon>
        <taxon>Dikarya</taxon>
        <taxon>Basidiomycota</taxon>
        <taxon>Agaricomycotina</taxon>
        <taxon>Tremellomycetes</taxon>
        <taxon>Tremellales</taxon>
        <taxon>Cryptococcaceae</taxon>
        <taxon>Cryptococcus</taxon>
    </lineage>
</organism>
<keyword evidence="10" id="KW-1185">Reference proteome</keyword>
<gene>
    <name evidence="9" type="ORF">L198_04601</name>
</gene>
<evidence type="ECO:0000256" key="4">
    <source>
        <dbReference type="ARBA" id="ARBA00022448"/>
    </source>
</evidence>
<dbReference type="InterPro" id="IPR000711">
    <property type="entry name" value="ATPase_OSCP/dsu"/>
</dbReference>
<keyword evidence="8" id="KW-0066">ATP synthesis</keyword>
<evidence type="ECO:0000256" key="5">
    <source>
        <dbReference type="ARBA" id="ARBA00022781"/>
    </source>
</evidence>
<comment type="caution">
    <text evidence="9">The sequence shown here is derived from an EMBL/GenBank/DDBJ whole genome shotgun (WGS) entry which is preliminary data.</text>
</comment>
<dbReference type="GO" id="GO:0046933">
    <property type="term" value="F:proton-transporting ATP synthase activity, rotational mechanism"/>
    <property type="evidence" value="ECO:0007669"/>
    <property type="project" value="InterPro"/>
</dbReference>
<comment type="similarity">
    <text evidence="2">Belongs to the ATPase delta chain family.</text>
</comment>
<dbReference type="EMBL" id="AWGH01000013">
    <property type="protein sequence ID" value="ODN95213.1"/>
    <property type="molecule type" value="Genomic_DNA"/>
</dbReference>
<evidence type="ECO:0000256" key="6">
    <source>
        <dbReference type="ARBA" id="ARBA00023065"/>
    </source>
</evidence>
<comment type="subcellular location">
    <subcellularLocation>
        <location evidence="1">Membrane</location>
    </subcellularLocation>
</comment>